<dbReference type="EMBL" id="CADEBD010000311">
    <property type="protein sequence ID" value="CAB3241872.1"/>
    <property type="molecule type" value="Genomic_DNA"/>
</dbReference>
<gene>
    <name evidence="2" type="ORF">APLA_LOCUS9651</name>
</gene>
<proteinExistence type="predicted"/>
<protein>
    <submittedName>
        <fullName evidence="2">Uncharacterized protein</fullName>
    </submittedName>
</protein>
<name>A0A8S1A6H2_ARCPL</name>
<feature type="region of interest" description="Disordered" evidence="1">
    <location>
        <begin position="128"/>
        <end position="160"/>
    </location>
</feature>
<evidence type="ECO:0000256" key="1">
    <source>
        <dbReference type="SAM" id="MobiDB-lite"/>
    </source>
</evidence>
<dbReference type="Proteomes" id="UP000494256">
    <property type="component" value="Unassembled WGS sequence"/>
</dbReference>
<evidence type="ECO:0000313" key="2">
    <source>
        <dbReference type="EMBL" id="CAB3241872.1"/>
    </source>
</evidence>
<reference evidence="2 3" key="1">
    <citation type="submission" date="2020-04" db="EMBL/GenBank/DDBJ databases">
        <authorList>
            <person name="Wallbank WR R."/>
            <person name="Pardo Diaz C."/>
            <person name="Kozak K."/>
            <person name="Martin S."/>
            <person name="Jiggins C."/>
            <person name="Moest M."/>
            <person name="Warren A I."/>
            <person name="Byers J.R.P. K."/>
            <person name="Montejo-Kovacevich G."/>
            <person name="Yen C E."/>
        </authorList>
    </citation>
    <scope>NUCLEOTIDE SEQUENCE [LARGE SCALE GENOMIC DNA]</scope>
</reference>
<dbReference type="AlphaFoldDB" id="A0A8S1A6H2"/>
<evidence type="ECO:0000313" key="3">
    <source>
        <dbReference type="Proteomes" id="UP000494256"/>
    </source>
</evidence>
<sequence>MDNDDHDCTNKAVLEDITNKDLTKEKSYTENIEDIRIEIEFESVIHCNISFYLRFHPRGNSISLISFFFQTENTEGVWNKENSSDTFLQKENDDDELIHKNYKEKDPELISTLTEVIAESEMELLRKSLEADEDDIETENNNNKNEGQVKSTKKEQEKQN</sequence>
<dbReference type="OrthoDB" id="185618at2759"/>
<comment type="caution">
    <text evidence="2">The sequence shown here is derived from an EMBL/GenBank/DDBJ whole genome shotgun (WGS) entry which is preliminary data.</text>
</comment>
<accession>A0A8S1A6H2</accession>
<organism evidence="2 3">
    <name type="scientific">Arctia plantaginis</name>
    <name type="common">Wood tiger moth</name>
    <name type="synonym">Phalaena plantaginis</name>
    <dbReference type="NCBI Taxonomy" id="874455"/>
    <lineage>
        <taxon>Eukaryota</taxon>
        <taxon>Metazoa</taxon>
        <taxon>Ecdysozoa</taxon>
        <taxon>Arthropoda</taxon>
        <taxon>Hexapoda</taxon>
        <taxon>Insecta</taxon>
        <taxon>Pterygota</taxon>
        <taxon>Neoptera</taxon>
        <taxon>Endopterygota</taxon>
        <taxon>Lepidoptera</taxon>
        <taxon>Glossata</taxon>
        <taxon>Ditrysia</taxon>
        <taxon>Noctuoidea</taxon>
        <taxon>Erebidae</taxon>
        <taxon>Arctiinae</taxon>
        <taxon>Arctia</taxon>
    </lineage>
</organism>